<evidence type="ECO:0000256" key="2">
    <source>
        <dbReference type="ARBA" id="ARBA00022840"/>
    </source>
</evidence>
<dbReference type="Gene3D" id="1.10.10.60">
    <property type="entry name" value="Homeodomain-like"/>
    <property type="match status" value="1"/>
</dbReference>
<evidence type="ECO:0000256" key="6">
    <source>
        <dbReference type="PROSITE-ProRule" id="PRU00169"/>
    </source>
</evidence>
<evidence type="ECO:0000256" key="3">
    <source>
        <dbReference type="ARBA" id="ARBA00023015"/>
    </source>
</evidence>
<dbReference type="Pfam" id="PF00158">
    <property type="entry name" value="Sigma54_activat"/>
    <property type="match status" value="1"/>
</dbReference>
<dbReference type="SUPFAM" id="SSF52540">
    <property type="entry name" value="P-loop containing nucleoside triphosphate hydrolases"/>
    <property type="match status" value="1"/>
</dbReference>
<dbReference type="EMBL" id="CP021425">
    <property type="protein sequence ID" value="ARU55237.1"/>
    <property type="molecule type" value="Genomic_DNA"/>
</dbReference>
<evidence type="ECO:0000256" key="4">
    <source>
        <dbReference type="ARBA" id="ARBA00023125"/>
    </source>
</evidence>
<feature type="modified residue" description="4-aspartylphosphate" evidence="6">
    <location>
        <position position="53"/>
    </location>
</feature>
<dbReference type="InterPro" id="IPR025944">
    <property type="entry name" value="Sigma_54_int_dom_CS"/>
</dbReference>
<dbReference type="InterPro" id="IPR002078">
    <property type="entry name" value="Sigma_54_int"/>
</dbReference>
<evidence type="ECO:0000313" key="10">
    <source>
        <dbReference type="Proteomes" id="UP000196027"/>
    </source>
</evidence>
<dbReference type="AlphaFoldDB" id="A0A1Y0I429"/>
<evidence type="ECO:0000259" key="7">
    <source>
        <dbReference type="PROSITE" id="PS50045"/>
    </source>
</evidence>
<dbReference type="SUPFAM" id="SSF46689">
    <property type="entry name" value="Homeodomain-like"/>
    <property type="match status" value="1"/>
</dbReference>
<dbReference type="GO" id="GO:0043565">
    <property type="term" value="F:sequence-specific DNA binding"/>
    <property type="evidence" value="ECO:0007669"/>
    <property type="project" value="InterPro"/>
</dbReference>
<dbReference type="PROSITE" id="PS50045">
    <property type="entry name" value="SIGMA54_INTERACT_4"/>
    <property type="match status" value="1"/>
</dbReference>
<dbReference type="CDD" id="cd00009">
    <property type="entry name" value="AAA"/>
    <property type="match status" value="1"/>
</dbReference>
<dbReference type="Gene3D" id="3.40.50.2300">
    <property type="match status" value="1"/>
</dbReference>
<evidence type="ECO:0000256" key="5">
    <source>
        <dbReference type="ARBA" id="ARBA00023163"/>
    </source>
</evidence>
<name>A0A1Y0I429_9GAMM</name>
<keyword evidence="4" id="KW-0238">DNA-binding</keyword>
<dbReference type="InterPro" id="IPR002197">
    <property type="entry name" value="HTH_Fis"/>
</dbReference>
<dbReference type="CDD" id="cd17572">
    <property type="entry name" value="REC_NtrC1-like"/>
    <property type="match status" value="1"/>
</dbReference>
<accession>A0A1Y0I429</accession>
<evidence type="ECO:0000256" key="1">
    <source>
        <dbReference type="ARBA" id="ARBA00022741"/>
    </source>
</evidence>
<dbReference type="GO" id="GO:0005524">
    <property type="term" value="F:ATP binding"/>
    <property type="evidence" value="ECO:0007669"/>
    <property type="project" value="UniProtKB-KW"/>
</dbReference>
<dbReference type="FunFam" id="3.40.50.300:FF:000006">
    <property type="entry name" value="DNA-binding transcriptional regulator NtrC"/>
    <property type="match status" value="1"/>
</dbReference>
<dbReference type="InterPro" id="IPR027417">
    <property type="entry name" value="P-loop_NTPase"/>
</dbReference>
<dbReference type="PROSITE" id="PS50110">
    <property type="entry name" value="RESPONSE_REGULATORY"/>
    <property type="match status" value="1"/>
</dbReference>
<dbReference type="InterPro" id="IPR001789">
    <property type="entry name" value="Sig_transdc_resp-reg_receiver"/>
</dbReference>
<evidence type="ECO:0000259" key="8">
    <source>
        <dbReference type="PROSITE" id="PS50110"/>
    </source>
</evidence>
<proteinExistence type="predicted"/>
<dbReference type="Pfam" id="PF25601">
    <property type="entry name" value="AAA_lid_14"/>
    <property type="match status" value="1"/>
</dbReference>
<keyword evidence="1" id="KW-0547">Nucleotide-binding</keyword>
<organism evidence="9 10">
    <name type="scientific">Oleiphilus messinensis</name>
    <dbReference type="NCBI Taxonomy" id="141451"/>
    <lineage>
        <taxon>Bacteria</taxon>
        <taxon>Pseudomonadati</taxon>
        <taxon>Pseudomonadota</taxon>
        <taxon>Gammaproteobacteria</taxon>
        <taxon>Oceanospirillales</taxon>
        <taxon>Oleiphilaceae</taxon>
        <taxon>Oleiphilus</taxon>
    </lineage>
</organism>
<dbReference type="Pfam" id="PF00072">
    <property type="entry name" value="Response_reg"/>
    <property type="match status" value="1"/>
</dbReference>
<gene>
    <name evidence="9" type="ORF">OLMES_1152</name>
</gene>
<keyword evidence="6" id="KW-0597">Phosphoprotein</keyword>
<evidence type="ECO:0000313" key="9">
    <source>
        <dbReference type="EMBL" id="ARU55237.1"/>
    </source>
</evidence>
<dbReference type="GO" id="GO:0000160">
    <property type="term" value="P:phosphorelay signal transduction system"/>
    <property type="evidence" value="ECO:0007669"/>
    <property type="project" value="InterPro"/>
</dbReference>
<dbReference type="GO" id="GO:0006355">
    <property type="term" value="P:regulation of DNA-templated transcription"/>
    <property type="evidence" value="ECO:0007669"/>
    <property type="project" value="InterPro"/>
</dbReference>
<dbReference type="SMART" id="SM00448">
    <property type="entry name" value="REC"/>
    <property type="match status" value="1"/>
</dbReference>
<feature type="domain" description="Response regulatory" evidence="8">
    <location>
        <begin position="4"/>
        <end position="118"/>
    </location>
</feature>
<dbReference type="Gene3D" id="3.40.50.300">
    <property type="entry name" value="P-loop containing nucleotide triphosphate hydrolases"/>
    <property type="match status" value="1"/>
</dbReference>
<dbReference type="Proteomes" id="UP000196027">
    <property type="component" value="Chromosome"/>
</dbReference>
<dbReference type="Gene3D" id="1.10.8.60">
    <property type="match status" value="1"/>
</dbReference>
<dbReference type="PANTHER" id="PTHR32071">
    <property type="entry name" value="TRANSCRIPTIONAL REGULATORY PROTEIN"/>
    <property type="match status" value="1"/>
</dbReference>
<dbReference type="PROSITE" id="PS00676">
    <property type="entry name" value="SIGMA54_INTERACT_2"/>
    <property type="match status" value="1"/>
</dbReference>
<dbReference type="InterPro" id="IPR009057">
    <property type="entry name" value="Homeodomain-like_sf"/>
</dbReference>
<dbReference type="InterPro" id="IPR003593">
    <property type="entry name" value="AAA+_ATPase"/>
</dbReference>
<dbReference type="PANTHER" id="PTHR32071:SF117">
    <property type="entry name" value="PTS-DEPENDENT DIHYDROXYACETONE KINASE OPERON REGULATORY PROTEIN-RELATED"/>
    <property type="match status" value="1"/>
</dbReference>
<keyword evidence="10" id="KW-1185">Reference proteome</keyword>
<reference evidence="9 10" key="1">
    <citation type="submission" date="2017-05" db="EMBL/GenBank/DDBJ databases">
        <title>Genomic insights into alkan degradation activity of Oleiphilus messinensis.</title>
        <authorList>
            <person name="Kozyavkin S.A."/>
            <person name="Slesarev A.I."/>
            <person name="Golyshin P.N."/>
            <person name="Korzhenkov A."/>
            <person name="Golyshina O.N."/>
            <person name="Toshchakov S.V."/>
        </authorList>
    </citation>
    <scope>NUCLEOTIDE SEQUENCE [LARGE SCALE GENOMIC DNA]</scope>
    <source>
        <strain evidence="9 10">ME102</strain>
    </source>
</reference>
<dbReference type="SMART" id="SM00382">
    <property type="entry name" value="AAA"/>
    <property type="match status" value="1"/>
</dbReference>
<dbReference type="Pfam" id="PF02954">
    <property type="entry name" value="HTH_8"/>
    <property type="match status" value="1"/>
</dbReference>
<feature type="domain" description="Sigma-54 factor interaction" evidence="7">
    <location>
        <begin position="142"/>
        <end position="371"/>
    </location>
</feature>
<keyword evidence="3" id="KW-0805">Transcription regulation</keyword>
<keyword evidence="5" id="KW-0804">Transcription</keyword>
<sequence length="470" mass="52126">MKKRVLLVEDSQSLAAVYQSYLDEKGLFIAHVETGKEAMIRILQSPPDLLILDLKLPDMNGMDVLRHIKENGVPTQVIVITAHGSVDIAVDAMQNGAFDFLVKPFDGKRLVVTVQNALEHGALTKEVASYRDTFARNHYEGFIGESLPMQSVYRIIDSAAPSNATVFITGESGTGKEVCADAIHRRSSRSKKAFVPLNCGAIPRDLMESEIFGHAKGAFTGAQSSRDGAATLADGGTLFLDEICEMDLDLQTKLLRFIQTGTFQKVGASKLEHVDVRFICATNRDPWVEVQEGRFREDLYYRLHVIPIELPPLRARETDIKLIMDHFLRTYSREEGKLFTEFSVKATEMMMDYDWPGNVRQLQNIVRNIVVLNNAPVVDESIIPPPVRPVSPSPSRAQAKAGAVPVTPVEVPRAEMLSSAVDAIKPLWLIEKETIEKAIALCDGNIPKAAALLEVSASTIYRKREKWLDG</sequence>
<dbReference type="RefSeq" id="WP_232465269.1">
    <property type="nucleotide sequence ID" value="NZ_CP021425.1"/>
</dbReference>
<dbReference type="PROSITE" id="PS00688">
    <property type="entry name" value="SIGMA54_INTERACT_3"/>
    <property type="match status" value="1"/>
</dbReference>
<dbReference type="InterPro" id="IPR058031">
    <property type="entry name" value="AAA_lid_NorR"/>
</dbReference>
<dbReference type="KEGG" id="ome:OLMES_1152"/>
<dbReference type="InterPro" id="IPR025943">
    <property type="entry name" value="Sigma_54_int_dom_ATP-bd_2"/>
</dbReference>
<dbReference type="SUPFAM" id="SSF52172">
    <property type="entry name" value="CheY-like"/>
    <property type="match status" value="1"/>
</dbReference>
<dbReference type="InterPro" id="IPR011006">
    <property type="entry name" value="CheY-like_superfamily"/>
</dbReference>
<keyword evidence="2" id="KW-0067">ATP-binding</keyword>
<protein>
    <submittedName>
        <fullName evidence="9">Response regulator receiver-modulated signal transduction sigma54/Fis family transcriptional regulator</fullName>
    </submittedName>
</protein>